<reference evidence="14" key="1">
    <citation type="submission" date="2019-03" db="EMBL/GenBank/DDBJ databases">
        <title>Long read genome sequence of the mycoparasitic Pythium oligandrum ATCC 38472 isolated from sugarbeet rhizosphere.</title>
        <authorList>
            <person name="Gaulin E."/>
        </authorList>
    </citation>
    <scope>NUCLEOTIDE SEQUENCE</scope>
    <source>
        <strain evidence="14">ATCC 38472_TT</strain>
    </source>
</reference>
<dbReference type="GO" id="GO:0005813">
    <property type="term" value="C:centrosome"/>
    <property type="evidence" value="ECO:0007669"/>
    <property type="project" value="UniProtKB-SubCell"/>
</dbReference>
<proteinExistence type="inferred from homology"/>
<evidence type="ECO:0000256" key="6">
    <source>
        <dbReference type="ARBA" id="ARBA00014849"/>
    </source>
</evidence>
<dbReference type="GO" id="GO:0051457">
    <property type="term" value="P:maintenance of protein location in nucleus"/>
    <property type="evidence" value="ECO:0007669"/>
    <property type="project" value="TreeGrafter"/>
</dbReference>
<evidence type="ECO:0000256" key="12">
    <source>
        <dbReference type="ARBA" id="ARBA00023273"/>
    </source>
</evidence>
<keyword evidence="9" id="KW-0496">Mitochondrion</keyword>
<dbReference type="PANTHER" id="PTHR15487:SF4">
    <property type="entry name" value="ADP-RIBOSYLATION FACTOR-LIKE PROTEIN 2-BINDING PROTEIN"/>
    <property type="match status" value="1"/>
</dbReference>
<sequence length="164" mass="18932">MASTRAEQPEVTDALKVEEEEEIFCDDAGGNTDESLFDEMIGVLQDILIDPAFVDLQTDFCLNNCEVFEDVTENKLVYTDIFQRYIALIESFIERRLMEKIENFSMDELTRQMQEHEDEIPLDVIDVLLSCSDFEEFKNLMLSFKQNETPNFEITGDALICASE</sequence>
<dbReference type="AlphaFoldDB" id="A0A8K1C8J1"/>
<dbReference type="GO" id="GO:0005634">
    <property type="term" value="C:nucleus"/>
    <property type="evidence" value="ECO:0007669"/>
    <property type="project" value="UniProtKB-SubCell"/>
</dbReference>
<gene>
    <name evidence="14" type="ORF">Poli38472_010096</name>
</gene>
<organism evidence="14 15">
    <name type="scientific">Pythium oligandrum</name>
    <name type="common">Mycoparasitic fungus</name>
    <dbReference type="NCBI Taxonomy" id="41045"/>
    <lineage>
        <taxon>Eukaryota</taxon>
        <taxon>Sar</taxon>
        <taxon>Stramenopiles</taxon>
        <taxon>Oomycota</taxon>
        <taxon>Peronosporomycetes</taxon>
        <taxon>Pythiales</taxon>
        <taxon>Pythiaceae</taxon>
        <taxon>Pythium</taxon>
    </lineage>
</organism>
<evidence type="ECO:0000256" key="1">
    <source>
        <dbReference type="ARBA" id="ARBA00004120"/>
    </source>
</evidence>
<evidence type="ECO:0000259" key="13">
    <source>
        <dbReference type="Pfam" id="PF11527"/>
    </source>
</evidence>
<evidence type="ECO:0000256" key="7">
    <source>
        <dbReference type="ARBA" id="ARBA00022490"/>
    </source>
</evidence>
<evidence type="ECO:0000256" key="8">
    <source>
        <dbReference type="ARBA" id="ARBA00023069"/>
    </source>
</evidence>
<keyword evidence="10" id="KW-0206">Cytoskeleton</keyword>
<evidence type="ECO:0000313" key="15">
    <source>
        <dbReference type="Proteomes" id="UP000794436"/>
    </source>
</evidence>
<evidence type="ECO:0000256" key="5">
    <source>
        <dbReference type="ARBA" id="ARBA00009880"/>
    </source>
</evidence>
<evidence type="ECO:0000313" key="14">
    <source>
        <dbReference type="EMBL" id="TMW58537.1"/>
    </source>
</evidence>
<evidence type="ECO:0000256" key="4">
    <source>
        <dbReference type="ARBA" id="ARBA00004569"/>
    </source>
</evidence>
<comment type="caution">
    <text evidence="14">The sequence shown here is derived from an EMBL/GenBank/DDBJ whole genome shotgun (WGS) entry which is preliminary data.</text>
</comment>
<evidence type="ECO:0000256" key="11">
    <source>
        <dbReference type="ARBA" id="ARBA00023242"/>
    </source>
</evidence>
<evidence type="ECO:0000256" key="3">
    <source>
        <dbReference type="ARBA" id="ARBA00004300"/>
    </source>
</evidence>
<evidence type="ECO:0000256" key="2">
    <source>
        <dbReference type="ARBA" id="ARBA00004123"/>
    </source>
</evidence>
<accession>A0A8K1C8J1</accession>
<dbReference type="InterPro" id="IPR042541">
    <property type="entry name" value="BART_sf"/>
</dbReference>
<dbReference type="EMBL" id="SPLM01000111">
    <property type="protein sequence ID" value="TMW58537.1"/>
    <property type="molecule type" value="Genomic_DNA"/>
</dbReference>
<dbReference type="Proteomes" id="UP000794436">
    <property type="component" value="Unassembled WGS sequence"/>
</dbReference>
<dbReference type="InterPro" id="IPR023379">
    <property type="entry name" value="BART_dom"/>
</dbReference>
<dbReference type="Pfam" id="PF11527">
    <property type="entry name" value="ARL2_Bind_BART"/>
    <property type="match status" value="1"/>
</dbReference>
<dbReference type="InterPro" id="IPR038849">
    <property type="entry name" value="ARL2BP"/>
</dbReference>
<dbReference type="OrthoDB" id="302784at2759"/>
<dbReference type="GO" id="GO:0005758">
    <property type="term" value="C:mitochondrial intermembrane space"/>
    <property type="evidence" value="ECO:0007669"/>
    <property type="project" value="UniProtKB-SubCell"/>
</dbReference>
<protein>
    <recommendedName>
        <fullName evidence="6">ADP-ribosylation factor-like protein 2-binding protein</fullName>
    </recommendedName>
</protein>
<keyword evidence="12" id="KW-0966">Cell projection</keyword>
<dbReference type="Gene3D" id="1.20.1520.10">
    <property type="entry name" value="ADP-ribosylation factor-like 2-binding protein, domain"/>
    <property type="match status" value="1"/>
</dbReference>
<evidence type="ECO:0000256" key="9">
    <source>
        <dbReference type="ARBA" id="ARBA00023128"/>
    </source>
</evidence>
<feature type="domain" description="BART" evidence="13">
    <location>
        <begin position="37"/>
        <end position="145"/>
    </location>
</feature>
<keyword evidence="8" id="KW-0969">Cilium</keyword>
<name>A0A8K1C8J1_PYTOL</name>
<keyword evidence="7" id="KW-0963">Cytoplasm</keyword>
<evidence type="ECO:0000256" key="10">
    <source>
        <dbReference type="ARBA" id="ARBA00023212"/>
    </source>
</evidence>
<keyword evidence="15" id="KW-1185">Reference proteome</keyword>
<keyword evidence="11" id="KW-0539">Nucleus</keyword>
<dbReference type="PANTHER" id="PTHR15487">
    <property type="entry name" value="ADP-RIBOSYLATION FACTOR-LIKE PROTEIN 2-BINDING PROTEIN"/>
    <property type="match status" value="1"/>
</dbReference>
<comment type="similarity">
    <text evidence="5">Belongs to the ARL2BP family.</text>
</comment>
<comment type="subcellular location">
    <subcellularLocation>
        <location evidence="1">Cytoplasm</location>
        <location evidence="1">Cytoskeleton</location>
        <location evidence="1">Cilium basal body</location>
    </subcellularLocation>
    <subcellularLocation>
        <location evidence="3">Cytoplasm</location>
        <location evidence="3">Cytoskeleton</location>
        <location evidence="3">Microtubule organizing center</location>
        <location evidence="3">Centrosome</location>
    </subcellularLocation>
    <subcellularLocation>
        <location evidence="4">Mitochondrion intermembrane space</location>
    </subcellularLocation>
    <subcellularLocation>
        <location evidence="2">Nucleus</location>
    </subcellularLocation>
</comment>